<dbReference type="PANTHER" id="PTHR10908:SF0">
    <property type="entry name" value="SEROTONIN N-ACETYLTRANSFERASE"/>
    <property type="match status" value="1"/>
</dbReference>
<dbReference type="Proteomes" id="UP000075418">
    <property type="component" value="Unassembled WGS sequence"/>
</dbReference>
<dbReference type="RefSeq" id="WP_061853439.1">
    <property type="nucleotide sequence ID" value="NZ_LUGM01000001.1"/>
</dbReference>
<feature type="domain" description="N-acetyltransferase" evidence="3">
    <location>
        <begin position="2"/>
        <end position="161"/>
    </location>
</feature>
<dbReference type="PANTHER" id="PTHR10908">
    <property type="entry name" value="SEROTONIN N-ACETYLTRANSFERASE"/>
    <property type="match status" value="1"/>
</dbReference>
<organism evidence="4 6">
    <name type="scientific">Staphylococcus kloosii</name>
    <dbReference type="NCBI Taxonomy" id="29384"/>
    <lineage>
        <taxon>Bacteria</taxon>
        <taxon>Bacillati</taxon>
        <taxon>Bacillota</taxon>
        <taxon>Bacilli</taxon>
        <taxon>Bacillales</taxon>
        <taxon>Staphylococcaceae</taxon>
        <taxon>Staphylococcus</taxon>
    </lineage>
</organism>
<evidence type="ECO:0000256" key="1">
    <source>
        <dbReference type="ARBA" id="ARBA00022679"/>
    </source>
</evidence>
<evidence type="ECO:0000256" key="2">
    <source>
        <dbReference type="ARBA" id="ARBA00023315"/>
    </source>
</evidence>
<dbReference type="Gene3D" id="3.40.630.30">
    <property type="match status" value="1"/>
</dbReference>
<dbReference type="GO" id="GO:0008080">
    <property type="term" value="F:N-acetyltransferase activity"/>
    <property type="evidence" value="ECO:0007669"/>
    <property type="project" value="UniProtKB-ARBA"/>
</dbReference>
<dbReference type="InterPro" id="IPR016181">
    <property type="entry name" value="Acyl_CoA_acyltransferase"/>
</dbReference>
<evidence type="ECO:0000259" key="3">
    <source>
        <dbReference type="PROSITE" id="PS51186"/>
    </source>
</evidence>
<dbReference type="PROSITE" id="PS51186">
    <property type="entry name" value="GNAT"/>
    <property type="match status" value="1"/>
</dbReference>
<evidence type="ECO:0000313" key="4">
    <source>
        <dbReference type="EMBL" id="KYH14088.1"/>
    </source>
</evidence>
<name>A0A151A3X5_9STAP</name>
<keyword evidence="2" id="KW-0012">Acyltransferase</keyword>
<dbReference type="Pfam" id="PF00583">
    <property type="entry name" value="Acetyltransf_1"/>
    <property type="match status" value="1"/>
</dbReference>
<dbReference type="EMBL" id="LUGM01000001">
    <property type="protein sequence ID" value="KYH15689.1"/>
    <property type="molecule type" value="Genomic_DNA"/>
</dbReference>
<evidence type="ECO:0000313" key="6">
    <source>
        <dbReference type="Proteomes" id="UP000075418"/>
    </source>
</evidence>
<dbReference type="InterPro" id="IPR000182">
    <property type="entry name" value="GNAT_dom"/>
</dbReference>
<dbReference type="CDD" id="cd04301">
    <property type="entry name" value="NAT_SF"/>
    <property type="match status" value="1"/>
</dbReference>
<proteinExistence type="predicted"/>
<accession>A0A151A3X5</accession>
<dbReference type="AlphaFoldDB" id="A0A151A3X5"/>
<dbReference type="EMBL" id="LUGM01000002">
    <property type="protein sequence ID" value="KYH14088.1"/>
    <property type="molecule type" value="Genomic_DNA"/>
</dbReference>
<dbReference type="SUPFAM" id="SSF55729">
    <property type="entry name" value="Acyl-CoA N-acyltransferases (Nat)"/>
    <property type="match status" value="1"/>
</dbReference>
<gene>
    <name evidence="4" type="ORF">A0131_04650</name>
    <name evidence="5" type="ORF">A0131_11520</name>
</gene>
<dbReference type="InterPro" id="IPR051635">
    <property type="entry name" value="SNAT-like"/>
</dbReference>
<evidence type="ECO:0000313" key="5">
    <source>
        <dbReference type="EMBL" id="KYH15689.1"/>
    </source>
</evidence>
<sequence length="161" mass="17774">MFEFRNAKIADLSQILAIENAGFTTAESATKDALIDRIHNINDTFIVALDKEKVAGYINGPVVSKMYITDDLFETIQPNPTEGGFLSILGIVVAKEYRGQGLAGQLLQRFESLAKKHNRNGVTLTCRASLISFYEGYGYTNYGISDSTHGGVEWYNLIKAL</sequence>
<comment type="caution">
    <text evidence="4">The sequence shown here is derived from an EMBL/GenBank/DDBJ whole genome shotgun (WGS) entry which is preliminary data.</text>
</comment>
<protein>
    <submittedName>
        <fullName evidence="4">GNAT family acetyltransferase</fullName>
    </submittedName>
</protein>
<reference evidence="4 6" key="1">
    <citation type="submission" date="2016-02" db="EMBL/GenBank/DDBJ databases">
        <title>Draft genome sequence of hydrocarbon degrading Staphylococcus saprophyticus Strain CNV2, isolated from crude-oil contaminated soil from Noonmati Oil Refinery, Guwahati, Assam, India.</title>
        <authorList>
            <person name="Mukherjee A."/>
            <person name="Chettri B."/>
            <person name="Langpoklakpam J."/>
            <person name="Singh A.K."/>
            <person name="Chattopadhyay D.J."/>
        </authorList>
    </citation>
    <scope>NUCLEOTIDE SEQUENCE [LARGE SCALE GENOMIC DNA]</scope>
    <source>
        <strain evidence="4 6">CNV2</strain>
    </source>
</reference>
<keyword evidence="1 4" id="KW-0808">Transferase</keyword>